<reference evidence="17 18" key="2">
    <citation type="submission" date="2019-01" db="EMBL/GenBank/DDBJ databases">
        <authorList>
            <person name="Li Y."/>
        </authorList>
    </citation>
    <scope>NUCLEOTIDE SEQUENCE [LARGE SCALE GENOMIC DNA]</scope>
    <source>
        <strain evidence="17 18">D19-10-3-21</strain>
    </source>
</reference>
<evidence type="ECO:0000256" key="8">
    <source>
        <dbReference type="ARBA" id="ARBA00034317"/>
    </source>
</evidence>
<dbReference type="Gene3D" id="1.20.140.10">
    <property type="entry name" value="Butyryl-CoA Dehydrogenase, subunit A, domain 3"/>
    <property type="match status" value="1"/>
</dbReference>
<dbReference type="InterPro" id="IPR046373">
    <property type="entry name" value="Acyl-CoA_Oxase/DH_mid-dom_sf"/>
</dbReference>
<dbReference type="SUPFAM" id="SSF47203">
    <property type="entry name" value="Acyl-CoA dehydrogenase C-terminal domain-like"/>
    <property type="match status" value="1"/>
</dbReference>
<evidence type="ECO:0000256" key="9">
    <source>
        <dbReference type="ARBA" id="ARBA00034328"/>
    </source>
</evidence>
<dbReference type="Gene3D" id="1.10.540.10">
    <property type="entry name" value="Acyl-CoA dehydrogenase/oxidase, N-terminal domain"/>
    <property type="match status" value="1"/>
</dbReference>
<evidence type="ECO:0000256" key="11">
    <source>
        <dbReference type="ARBA" id="ARBA00047859"/>
    </source>
</evidence>
<gene>
    <name evidence="17" type="ORF">D2T31_15820</name>
</gene>
<comment type="caution">
    <text evidence="17">The sequence shown here is derived from an EMBL/GenBank/DDBJ whole genome shotgun (WGS) entry which is preliminary data.</text>
</comment>
<dbReference type="PANTHER" id="PTHR43884:SF12">
    <property type="entry name" value="ISOVALERYL-COA DEHYDROGENASE, MITOCHONDRIAL-RELATED"/>
    <property type="match status" value="1"/>
</dbReference>
<evidence type="ECO:0000256" key="1">
    <source>
        <dbReference type="ARBA" id="ARBA00004496"/>
    </source>
</evidence>
<dbReference type="GO" id="GO:0005737">
    <property type="term" value="C:cytoplasm"/>
    <property type="evidence" value="ECO:0007669"/>
    <property type="project" value="UniProtKB-SubCell"/>
</dbReference>
<feature type="domain" description="Acyl-CoA dehydrogenase C-terminal" evidence="16">
    <location>
        <begin position="264"/>
        <end position="411"/>
    </location>
</feature>
<evidence type="ECO:0000256" key="12">
    <source>
        <dbReference type="ARBA" id="ARBA00048445"/>
    </source>
</evidence>
<dbReference type="InterPro" id="IPR006091">
    <property type="entry name" value="Acyl-CoA_Oxase/DH_mid-dom"/>
</dbReference>
<dbReference type="Gene3D" id="2.40.110.10">
    <property type="entry name" value="Butyryl-CoA Dehydrogenase, subunit A, domain 2"/>
    <property type="match status" value="1"/>
</dbReference>
<comment type="pathway">
    <text evidence="7">Sulfur metabolism; dibenzothiophene degradation.</text>
</comment>
<comment type="subcellular location">
    <subcellularLocation>
        <location evidence="1">Cytoplasm</location>
    </subcellularLocation>
</comment>
<dbReference type="SUPFAM" id="SSF56645">
    <property type="entry name" value="Acyl-CoA dehydrogenase NM domain-like"/>
    <property type="match status" value="1"/>
</dbReference>
<proteinExistence type="inferred from homology"/>
<evidence type="ECO:0000256" key="4">
    <source>
        <dbReference type="ARBA" id="ARBA00022741"/>
    </source>
</evidence>
<keyword evidence="4" id="KW-0547">Nucleotide-binding</keyword>
<feature type="domain" description="Acyl-CoA oxidase/dehydrogenase middle" evidence="14">
    <location>
        <begin position="147"/>
        <end position="235"/>
    </location>
</feature>
<dbReference type="EMBL" id="SAUX01000019">
    <property type="protein sequence ID" value="RWR27701.1"/>
    <property type="molecule type" value="Genomic_DNA"/>
</dbReference>
<keyword evidence="3" id="KW-0288">FMN</keyword>
<dbReference type="PANTHER" id="PTHR43884">
    <property type="entry name" value="ACYL-COA DEHYDROGENASE"/>
    <property type="match status" value="1"/>
</dbReference>
<keyword evidence="2" id="KW-0285">Flavoprotein</keyword>
<dbReference type="GO" id="GO:0004497">
    <property type="term" value="F:monooxygenase activity"/>
    <property type="evidence" value="ECO:0007669"/>
    <property type="project" value="UniProtKB-KW"/>
</dbReference>
<evidence type="ECO:0000256" key="7">
    <source>
        <dbReference type="ARBA" id="ARBA00034307"/>
    </source>
</evidence>
<name>A0A443K4K8_9RHOB</name>
<evidence type="ECO:0000256" key="13">
    <source>
        <dbReference type="ARBA" id="ARBA00049456"/>
    </source>
</evidence>
<dbReference type="Pfam" id="PF02771">
    <property type="entry name" value="Acyl-CoA_dh_N"/>
    <property type="match status" value="1"/>
</dbReference>
<evidence type="ECO:0000259" key="16">
    <source>
        <dbReference type="Pfam" id="PF08028"/>
    </source>
</evidence>
<evidence type="ECO:0000256" key="3">
    <source>
        <dbReference type="ARBA" id="ARBA00022643"/>
    </source>
</evidence>
<dbReference type="InterPro" id="IPR037069">
    <property type="entry name" value="AcylCoA_DH/ox_N_sf"/>
</dbReference>
<dbReference type="Pfam" id="PF08028">
    <property type="entry name" value="Acyl-CoA_dh_2"/>
    <property type="match status" value="1"/>
</dbReference>
<comment type="catalytic activity">
    <reaction evidence="13">
        <text>dibenzothiophene + 2 FMNH2 + 2 O2 = dibenzothiophene 5,5-dioxide + 2 FMN + 2 H2O + 2 H(+)</text>
        <dbReference type="Rhea" id="RHEA:49072"/>
        <dbReference type="ChEBI" id="CHEBI:15377"/>
        <dbReference type="ChEBI" id="CHEBI:15378"/>
        <dbReference type="ChEBI" id="CHEBI:15379"/>
        <dbReference type="ChEBI" id="CHEBI:23681"/>
        <dbReference type="ChEBI" id="CHEBI:57618"/>
        <dbReference type="ChEBI" id="CHEBI:58210"/>
        <dbReference type="ChEBI" id="CHEBI:90356"/>
        <dbReference type="EC" id="1.14.14.21"/>
    </reaction>
</comment>
<dbReference type="InterPro" id="IPR009100">
    <property type="entry name" value="AcylCoA_DH/oxidase_NM_dom_sf"/>
</dbReference>
<keyword evidence="6" id="KW-0503">Monooxygenase</keyword>
<comment type="catalytic activity">
    <reaction evidence="12">
        <text>dibenzothiophene 5-oxide + FMNH2 + O2 = dibenzothiophene 5,5-dioxide + FMN + H2O + H(+)</text>
        <dbReference type="Rhea" id="RHEA:49080"/>
        <dbReference type="ChEBI" id="CHEBI:15377"/>
        <dbReference type="ChEBI" id="CHEBI:15378"/>
        <dbReference type="ChEBI" id="CHEBI:15379"/>
        <dbReference type="ChEBI" id="CHEBI:23683"/>
        <dbReference type="ChEBI" id="CHEBI:57618"/>
        <dbReference type="ChEBI" id="CHEBI:58210"/>
        <dbReference type="ChEBI" id="CHEBI:90356"/>
    </reaction>
</comment>
<dbReference type="InterPro" id="IPR013786">
    <property type="entry name" value="AcylCoA_DH/ox_N"/>
</dbReference>
<evidence type="ECO:0000256" key="5">
    <source>
        <dbReference type="ARBA" id="ARBA00023002"/>
    </source>
</evidence>
<evidence type="ECO:0000313" key="18">
    <source>
        <dbReference type="Proteomes" id="UP000285295"/>
    </source>
</evidence>
<dbReference type="GO" id="GO:0006552">
    <property type="term" value="P:L-leucine catabolic process"/>
    <property type="evidence" value="ECO:0007669"/>
    <property type="project" value="TreeGrafter"/>
</dbReference>
<dbReference type="OrthoDB" id="6184213at2"/>
<evidence type="ECO:0000313" key="17">
    <source>
        <dbReference type="EMBL" id="RWR27701.1"/>
    </source>
</evidence>
<evidence type="ECO:0000259" key="14">
    <source>
        <dbReference type="Pfam" id="PF02770"/>
    </source>
</evidence>
<sequence>MTVRSQTLPQTLQPDPAADPFLRFARPAIRSDSTPAEVIATAKAFSAELAAGAAERDRTDALPLAELERARELGLTAIRVPREYGGPLHSYRTTAEVLTQIAKGDSSVAQVLIPHLTTLERIRLSGSAAQKTRYIGAILHGAVISGATTERGKTRIRTDMSTTLVEKDGRLLINGTKYYSTGGLLADILRITAKDEAGRTISVILPRGRAGIEQLDDWRSMGQRGTSSGTTILCDVEVFEDEIVPFNEDERTRRNYQAAGSQLLHSSIDLGIALAILDDTAAYARDKARVLPDAGVASAAEDPYVLHMVGQIAARTHVAQAALYAAAEVLDRAHDLWHAEWAAHGRKWDQVEEAMIAASITTAEAKTACNEAVLRSADLLFEVGGASATAQSLNLDRHWRNARTHTTHDATAYKFKVIGNYYVNGTPPPVTLYY</sequence>
<dbReference type="AlphaFoldDB" id="A0A443K4K8"/>
<accession>A0A443K4K8</accession>
<dbReference type="Pfam" id="PF02770">
    <property type="entry name" value="Acyl-CoA_dh_M"/>
    <property type="match status" value="1"/>
</dbReference>
<dbReference type="PIRSF" id="PIRSF016578">
    <property type="entry name" value="HsaA"/>
    <property type="match status" value="1"/>
</dbReference>
<dbReference type="GO" id="GO:0008470">
    <property type="term" value="F:3-methylbutanoyl-CoA dehydrogenase activity"/>
    <property type="evidence" value="ECO:0007669"/>
    <property type="project" value="TreeGrafter"/>
</dbReference>
<evidence type="ECO:0000256" key="10">
    <source>
        <dbReference type="ARBA" id="ARBA00034345"/>
    </source>
</evidence>
<evidence type="ECO:0000256" key="2">
    <source>
        <dbReference type="ARBA" id="ARBA00022630"/>
    </source>
</evidence>
<organism evidence="17 18">
    <name type="scientific">Paenirhodobacter populi</name>
    <dbReference type="NCBI Taxonomy" id="2306993"/>
    <lineage>
        <taxon>Bacteria</taxon>
        <taxon>Pseudomonadati</taxon>
        <taxon>Pseudomonadota</taxon>
        <taxon>Alphaproteobacteria</taxon>
        <taxon>Rhodobacterales</taxon>
        <taxon>Rhodobacter group</taxon>
        <taxon>Paenirhodobacter</taxon>
    </lineage>
</organism>
<comment type="catalytic activity">
    <reaction evidence="11">
        <text>dibenzothiophene + FMNH2 + O2 = dibenzothiophene 5-oxide + FMN + H2O + H(+)</text>
        <dbReference type="Rhea" id="RHEA:49076"/>
        <dbReference type="ChEBI" id="CHEBI:15377"/>
        <dbReference type="ChEBI" id="CHEBI:15378"/>
        <dbReference type="ChEBI" id="CHEBI:15379"/>
        <dbReference type="ChEBI" id="CHEBI:23681"/>
        <dbReference type="ChEBI" id="CHEBI:23683"/>
        <dbReference type="ChEBI" id="CHEBI:57618"/>
        <dbReference type="ChEBI" id="CHEBI:58210"/>
    </reaction>
</comment>
<keyword evidence="5" id="KW-0560">Oxidoreductase</keyword>
<dbReference type="InterPro" id="IPR036250">
    <property type="entry name" value="AcylCo_DH-like_C"/>
</dbReference>
<reference evidence="17 18" key="1">
    <citation type="submission" date="2019-01" db="EMBL/GenBank/DDBJ databases">
        <title>Sinorhodobacter populi sp. nov. isolated from the symptomatic bark tissue of Populus euramericana canker.</title>
        <authorList>
            <person name="Xu G."/>
        </authorList>
    </citation>
    <scope>NUCLEOTIDE SEQUENCE [LARGE SCALE GENOMIC DNA]</scope>
    <source>
        <strain evidence="17 18">D19-10-3-21</strain>
    </source>
</reference>
<dbReference type="Proteomes" id="UP000285295">
    <property type="component" value="Unassembled WGS sequence"/>
</dbReference>
<dbReference type="GO" id="GO:0050660">
    <property type="term" value="F:flavin adenine dinucleotide binding"/>
    <property type="evidence" value="ECO:0007669"/>
    <property type="project" value="InterPro"/>
</dbReference>
<dbReference type="EC" id="1.14.14.21" evidence="9"/>
<dbReference type="InterPro" id="IPR013107">
    <property type="entry name" value="Acyl-CoA_DH_C"/>
</dbReference>
<evidence type="ECO:0000256" key="6">
    <source>
        <dbReference type="ARBA" id="ARBA00023033"/>
    </source>
</evidence>
<protein>
    <recommendedName>
        <fullName evidence="10">Dibenzothiophene monooxygenase</fullName>
        <ecNumber evidence="9">1.14.14.21</ecNumber>
    </recommendedName>
</protein>
<dbReference type="RefSeq" id="WP_128238100.1">
    <property type="nucleotide sequence ID" value="NZ_SAUX01000019.1"/>
</dbReference>
<evidence type="ECO:0000259" key="15">
    <source>
        <dbReference type="Pfam" id="PF02771"/>
    </source>
</evidence>
<comment type="similarity">
    <text evidence="8">Belongs to the DszC flavin monooxygenase family.</text>
</comment>
<feature type="domain" description="Acyl-CoA dehydrogenase/oxidase N-terminal" evidence="15">
    <location>
        <begin position="41"/>
        <end position="141"/>
    </location>
</feature>